<dbReference type="Proteomes" id="UP000185944">
    <property type="component" value="Unassembled WGS sequence"/>
</dbReference>
<dbReference type="EMBL" id="LTDL01000011">
    <property type="protein sequence ID" value="OAG32180.1"/>
    <property type="molecule type" value="Genomic_DNA"/>
</dbReference>
<gene>
    <name evidence="4" type="ORF">NEDG_02099</name>
</gene>
<dbReference type="VEuPathDB" id="MicrosporidiaDB:NEDG_02099"/>
<name>A0A177ELD6_9MICR</name>
<keyword evidence="2" id="KW-0812">Transmembrane</keyword>
<dbReference type="RefSeq" id="XP_067545673.1">
    <property type="nucleotide sequence ID" value="XM_067689517.1"/>
</dbReference>
<evidence type="ECO:0000259" key="3">
    <source>
        <dbReference type="SMART" id="SM01362"/>
    </source>
</evidence>
<accession>A0A177ELD6</accession>
<dbReference type="STRING" id="1805483.A0A177ELD6"/>
<sequence>MARRGKRDGLKGQTQKERTSAGIVSSVVVTSLGMHICAADVIPTLVSAFRKTETDESSINSSQAFLGSRVATKKGAFFFLPNVSGDTAIQRMRISAADTNIIVLDKEINPYAENLLRQTRQDNLLFLSCIKDVSGETKKYVKKMFGKQKIYSLTDIGRVLESKTVLNKKRHSRPLMIADSIAQVDSQTVVLTGSLDRGFASHTVLLNGMIQGKITAISTEAGPVDIRALKALTAEEIYGQEPSKHEKAVVDIFNQIRINDNPEEYSDDSLGCINDPETDTDSDQDTENLENLSSDNIEGLENEEGGQSDEEDNEMSEMSDISDISEYETLEASTKKEELTNRYKGFKGFRTINIGEHRQAKENEQMKLFRTQNLPPYYKDLSFIGSERARKKILAKKSPVPVRTPLTITVVFAGGVPALEELVQDGFCCVSGLFDYEGLPSICTLSFNSTESIVPEESPRLLVDYGFMSVVPETLVVGNGTEIIKTKRESASGTLCFIAPLILTEEKVLLVKDSVLIGTGVQSLRKDPILVKTVIFKGTPIKINKRSCVVGRMFRSRAEVKYFKDIKLYSSKRKEGHIKKALGEKGLMKCYFCPAIKHGEKIYMELARRVFIG</sequence>
<dbReference type="GO" id="GO:0034511">
    <property type="term" value="F:U3 snoRNA binding"/>
    <property type="evidence" value="ECO:0007669"/>
    <property type="project" value="TreeGrafter"/>
</dbReference>
<feature type="domain" description="Ribosome biogenesis protein BMS1/TSR1 C-terminal" evidence="3">
    <location>
        <begin position="331"/>
        <end position="610"/>
    </location>
</feature>
<keyword evidence="2" id="KW-1133">Transmembrane helix</keyword>
<dbReference type="GO" id="GO:0005525">
    <property type="term" value="F:GTP binding"/>
    <property type="evidence" value="ECO:0007669"/>
    <property type="project" value="TreeGrafter"/>
</dbReference>
<dbReference type="PANTHER" id="PTHR12858">
    <property type="entry name" value="RIBOSOME BIOGENESIS PROTEIN"/>
    <property type="match status" value="1"/>
</dbReference>
<feature type="compositionally biased region" description="Acidic residues" evidence="1">
    <location>
        <begin position="276"/>
        <end position="288"/>
    </location>
</feature>
<keyword evidence="2" id="KW-0472">Membrane</keyword>
<evidence type="ECO:0000313" key="4">
    <source>
        <dbReference type="EMBL" id="OAG32180.1"/>
    </source>
</evidence>
<dbReference type="AlphaFoldDB" id="A0A177ELD6"/>
<dbReference type="GO" id="GO:0030688">
    <property type="term" value="C:preribosome, small subunit precursor"/>
    <property type="evidence" value="ECO:0007669"/>
    <property type="project" value="TreeGrafter"/>
</dbReference>
<dbReference type="PANTHER" id="PTHR12858:SF1">
    <property type="entry name" value="PRE-RRNA-PROCESSING PROTEIN TSR1 HOMOLOG"/>
    <property type="match status" value="1"/>
</dbReference>
<evidence type="ECO:0000256" key="1">
    <source>
        <dbReference type="SAM" id="MobiDB-lite"/>
    </source>
</evidence>
<comment type="caution">
    <text evidence="4">The sequence shown here is derived from an EMBL/GenBank/DDBJ whole genome shotgun (WGS) entry which is preliminary data.</text>
</comment>
<dbReference type="GO" id="GO:0000462">
    <property type="term" value="P:maturation of SSU-rRNA from tricistronic rRNA transcript (SSU-rRNA, 5.8S rRNA, LSU-rRNA)"/>
    <property type="evidence" value="ECO:0007669"/>
    <property type="project" value="TreeGrafter"/>
</dbReference>
<dbReference type="GO" id="GO:0003924">
    <property type="term" value="F:GTPase activity"/>
    <property type="evidence" value="ECO:0007669"/>
    <property type="project" value="TreeGrafter"/>
</dbReference>
<dbReference type="OrthoDB" id="119302at2759"/>
<evidence type="ECO:0000313" key="5">
    <source>
        <dbReference type="Proteomes" id="UP000185944"/>
    </source>
</evidence>
<evidence type="ECO:0000256" key="2">
    <source>
        <dbReference type="SAM" id="Phobius"/>
    </source>
</evidence>
<dbReference type="GeneID" id="93648449"/>
<proteinExistence type="predicted"/>
<keyword evidence="5" id="KW-1185">Reference proteome</keyword>
<dbReference type="InterPro" id="IPR007034">
    <property type="entry name" value="BMS1_TSR1_C"/>
</dbReference>
<feature type="compositionally biased region" description="Acidic residues" evidence="1">
    <location>
        <begin position="298"/>
        <end position="317"/>
    </location>
</feature>
<protein>
    <submittedName>
        <fullName evidence="4">Pre-rRNA-processing protein TSR1</fullName>
    </submittedName>
</protein>
<reference evidence="4 5" key="1">
    <citation type="submission" date="2016-02" db="EMBL/GenBank/DDBJ databases">
        <title>Discovery of a natural microsporidian pathogen with a broad tissue tropism in Caenorhabditis elegans.</title>
        <authorList>
            <person name="Luallen R.J."/>
            <person name="Reinke A.W."/>
            <person name="Tong L."/>
            <person name="Botts M.R."/>
            <person name="Felix M.-A."/>
            <person name="Troemel E.R."/>
        </authorList>
    </citation>
    <scope>NUCLEOTIDE SEQUENCE [LARGE SCALE GENOMIC DNA]</scope>
    <source>
        <strain evidence="4 5">JUm2807</strain>
    </source>
</reference>
<organism evidence="4 5">
    <name type="scientific">Nematocida displodere</name>
    <dbReference type="NCBI Taxonomy" id="1805483"/>
    <lineage>
        <taxon>Eukaryota</taxon>
        <taxon>Fungi</taxon>
        <taxon>Fungi incertae sedis</taxon>
        <taxon>Microsporidia</taxon>
        <taxon>Nematocida</taxon>
    </lineage>
</organism>
<dbReference type="InterPro" id="IPR039761">
    <property type="entry name" value="Bms1/Tsr1"/>
</dbReference>
<dbReference type="GO" id="GO:0000479">
    <property type="term" value="P:endonucleolytic cleavage of tricistronic rRNA transcript (SSU-rRNA, 5.8S rRNA, LSU-rRNA)"/>
    <property type="evidence" value="ECO:0007669"/>
    <property type="project" value="TreeGrafter"/>
</dbReference>
<feature type="region of interest" description="Disordered" evidence="1">
    <location>
        <begin position="260"/>
        <end position="321"/>
    </location>
</feature>
<dbReference type="Pfam" id="PF04950">
    <property type="entry name" value="RIBIOP_C"/>
    <property type="match status" value="1"/>
</dbReference>
<feature type="transmembrane region" description="Helical" evidence="2">
    <location>
        <begin position="21"/>
        <end position="42"/>
    </location>
</feature>
<dbReference type="SMART" id="SM01362">
    <property type="entry name" value="DUF663"/>
    <property type="match status" value="1"/>
</dbReference>